<sequence>MASHSQFFSLGGPELARPPPRNIKPSRRSDLCLQLGDDDYIGNNSANLLVFHPCATRPADQERFYANVGLEGPVRMINTTSGATHVLSSNPYLAGAFVVTSSRDDWSNFLVEVGQGQFADLVRFRNAVSNQCLNFNDDTNPTFSDCNEPSFDQFFSFDVPETPRPPPRTIRPYIASQLCLQLRNDESVGNNVASLLTFYPCGTGKPDQEQFYLSIGVAGHIEMLNTTTSAKYSLSTNPHFIGAYVIDNPPDEWSDFTLDEGTGVFADQVRIRNAFNDHLFYVGYSASIHAIEKSTAVERGSFASTALE</sequence>
<accession>A0ACC2UZ98</accession>
<gene>
    <name evidence="1" type="ORF">QFC20_007464</name>
</gene>
<organism evidence="1 2">
    <name type="scientific">Naganishia adeliensis</name>
    <dbReference type="NCBI Taxonomy" id="92952"/>
    <lineage>
        <taxon>Eukaryota</taxon>
        <taxon>Fungi</taxon>
        <taxon>Dikarya</taxon>
        <taxon>Basidiomycota</taxon>
        <taxon>Agaricomycotina</taxon>
        <taxon>Tremellomycetes</taxon>
        <taxon>Filobasidiales</taxon>
        <taxon>Filobasidiaceae</taxon>
        <taxon>Naganishia</taxon>
    </lineage>
</organism>
<name>A0ACC2UZ98_9TREE</name>
<proteinExistence type="predicted"/>
<evidence type="ECO:0000313" key="1">
    <source>
        <dbReference type="EMBL" id="KAJ9092082.1"/>
    </source>
</evidence>
<dbReference type="Proteomes" id="UP001230649">
    <property type="component" value="Unassembled WGS sequence"/>
</dbReference>
<comment type="caution">
    <text evidence="1">The sequence shown here is derived from an EMBL/GenBank/DDBJ whole genome shotgun (WGS) entry which is preliminary data.</text>
</comment>
<dbReference type="EMBL" id="JASBWS010000184">
    <property type="protein sequence ID" value="KAJ9092082.1"/>
    <property type="molecule type" value="Genomic_DNA"/>
</dbReference>
<evidence type="ECO:0000313" key="2">
    <source>
        <dbReference type="Proteomes" id="UP001230649"/>
    </source>
</evidence>
<reference evidence="1" key="1">
    <citation type="submission" date="2023-04" db="EMBL/GenBank/DDBJ databases">
        <title>Draft Genome sequencing of Naganishia species isolated from polar environments using Oxford Nanopore Technology.</title>
        <authorList>
            <person name="Leo P."/>
            <person name="Venkateswaran K."/>
        </authorList>
    </citation>
    <scope>NUCLEOTIDE SEQUENCE</scope>
    <source>
        <strain evidence="1">MNA-CCFEE 5262</strain>
    </source>
</reference>
<protein>
    <submittedName>
        <fullName evidence="1">Uncharacterized protein</fullName>
    </submittedName>
</protein>
<keyword evidence="2" id="KW-1185">Reference proteome</keyword>